<sequence length="450" mass="49938">MTKLVSSNRMLVKRIGWSWLAGSFCCLLISSANAQTIDETALNRCGTVERERILQQRNPNRLRQVNELNRRIEQLQSQSKTLRQQADEKIYRIPVVVHVVHSTASGQIGGANNINISDEQINSQIQVLNEDYRRKEGTNGYNTSSIGADAGIEFYLATTDPNGQPTNGITRHYYAQKGSFDVFSDDLLLSQIAYWPSDRYLNIWVTRVNQYLGFTQFPTTADTLKGLPSDVNELTDGSIIDYRYFGRQTGTVTNNTYALGRTATHEIGHWLGLIHTWGDGDGCAEDYVADTPLTKAANQTTQCRQTYSTCVAGKQTRDLTEDFMDYSPDACMNLFTAGQVARMRAVLALSPRRVKLINSSAGPLAETEKLTINLYPNPTTTAPSIDVQLKGSQSFTVDLFDATGRQLRTTTYANSPSSRISLPVTGLATGIYIVRVKTDGETASKRLLLQ</sequence>
<evidence type="ECO:0000256" key="2">
    <source>
        <dbReference type="ARBA" id="ARBA00022670"/>
    </source>
</evidence>
<dbReference type="Pfam" id="PF05572">
    <property type="entry name" value="Peptidase_M43"/>
    <property type="match status" value="1"/>
</dbReference>
<gene>
    <name evidence="13" type="ORF">IC230_14120</name>
</gene>
<dbReference type="PANTHER" id="PTHR47466:SF1">
    <property type="entry name" value="METALLOPROTEASE MEP1 (AFU_ORTHOLOGUE AFUA_1G07730)-RELATED"/>
    <property type="match status" value="1"/>
</dbReference>
<evidence type="ECO:0000313" key="14">
    <source>
        <dbReference type="Proteomes" id="UP000653797"/>
    </source>
</evidence>
<comment type="similarity">
    <text evidence="1">Belongs to the peptidase M43B family.</text>
</comment>
<evidence type="ECO:0000256" key="5">
    <source>
        <dbReference type="ARBA" id="ARBA00022801"/>
    </source>
</evidence>
<dbReference type="CDD" id="cd04275">
    <property type="entry name" value="ZnMc_pappalysin_like"/>
    <property type="match status" value="1"/>
</dbReference>
<keyword evidence="7" id="KW-0482">Metalloprotease</keyword>
<accession>A0A927B1V0</accession>
<dbReference type="InterPro" id="IPR026444">
    <property type="entry name" value="Secre_tail"/>
</dbReference>
<feature type="domain" description="Peptidase M43 pregnancy-associated plasma-A" evidence="11">
    <location>
        <begin position="194"/>
        <end position="348"/>
    </location>
</feature>
<evidence type="ECO:0000256" key="9">
    <source>
        <dbReference type="SAM" id="Coils"/>
    </source>
</evidence>
<keyword evidence="8" id="KW-1015">Disulfide bond</keyword>
<dbReference type="PANTHER" id="PTHR47466">
    <property type="match status" value="1"/>
</dbReference>
<proteinExistence type="inferred from homology"/>
<keyword evidence="9" id="KW-0175">Coiled coil</keyword>
<evidence type="ECO:0000256" key="4">
    <source>
        <dbReference type="ARBA" id="ARBA00022729"/>
    </source>
</evidence>
<evidence type="ECO:0000256" key="3">
    <source>
        <dbReference type="ARBA" id="ARBA00022723"/>
    </source>
</evidence>
<evidence type="ECO:0000256" key="1">
    <source>
        <dbReference type="ARBA" id="ARBA00008721"/>
    </source>
</evidence>
<dbReference type="Pfam" id="PF18962">
    <property type="entry name" value="Por_Secre_tail"/>
    <property type="match status" value="1"/>
</dbReference>
<dbReference type="SUPFAM" id="SSF55486">
    <property type="entry name" value="Metalloproteases ('zincins'), catalytic domain"/>
    <property type="match status" value="1"/>
</dbReference>
<feature type="signal peptide" evidence="10">
    <location>
        <begin position="1"/>
        <end position="34"/>
    </location>
</feature>
<dbReference type="InterPro" id="IPR024079">
    <property type="entry name" value="MetalloPept_cat_dom_sf"/>
</dbReference>
<name>A0A927B1V0_9BACT</name>
<dbReference type="NCBIfam" id="TIGR04183">
    <property type="entry name" value="Por_Secre_tail"/>
    <property type="match status" value="1"/>
</dbReference>
<keyword evidence="4 10" id="KW-0732">Signal</keyword>
<reference evidence="13" key="1">
    <citation type="submission" date="2020-09" db="EMBL/GenBank/DDBJ databases">
        <authorList>
            <person name="Kim M.K."/>
        </authorList>
    </citation>
    <scope>NUCLEOTIDE SEQUENCE</scope>
    <source>
        <strain evidence="13">BT704</strain>
    </source>
</reference>
<dbReference type="GO" id="GO:0008237">
    <property type="term" value="F:metallopeptidase activity"/>
    <property type="evidence" value="ECO:0007669"/>
    <property type="project" value="UniProtKB-KW"/>
</dbReference>
<keyword evidence="3" id="KW-0479">Metal-binding</keyword>
<comment type="caution">
    <text evidence="13">The sequence shown here is derived from an EMBL/GenBank/DDBJ whole genome shotgun (WGS) entry which is preliminary data.</text>
</comment>
<dbReference type="AlphaFoldDB" id="A0A927B1V0"/>
<dbReference type="GO" id="GO:0006508">
    <property type="term" value="P:proteolysis"/>
    <property type="evidence" value="ECO:0007669"/>
    <property type="project" value="UniProtKB-KW"/>
</dbReference>
<dbReference type="RefSeq" id="WP_191039668.1">
    <property type="nucleotide sequence ID" value="NZ_JACXAA010000004.1"/>
</dbReference>
<protein>
    <submittedName>
        <fullName evidence="13">T9SS type A sorting domain-containing protein</fullName>
    </submittedName>
</protein>
<dbReference type="InterPro" id="IPR008754">
    <property type="entry name" value="Peptidase_M43"/>
</dbReference>
<evidence type="ECO:0000256" key="7">
    <source>
        <dbReference type="ARBA" id="ARBA00023049"/>
    </source>
</evidence>
<keyword evidence="6" id="KW-0862">Zinc</keyword>
<feature type="domain" description="Secretion system C-terminal sorting" evidence="12">
    <location>
        <begin position="374"/>
        <end position="447"/>
    </location>
</feature>
<evidence type="ECO:0000259" key="12">
    <source>
        <dbReference type="Pfam" id="PF18962"/>
    </source>
</evidence>
<evidence type="ECO:0000313" key="13">
    <source>
        <dbReference type="EMBL" id="MBD2754040.1"/>
    </source>
</evidence>
<keyword evidence="5" id="KW-0378">Hydrolase</keyword>
<feature type="chain" id="PRO_5037472222" evidence="10">
    <location>
        <begin position="35"/>
        <end position="450"/>
    </location>
</feature>
<evidence type="ECO:0000256" key="10">
    <source>
        <dbReference type="SAM" id="SignalP"/>
    </source>
</evidence>
<dbReference type="Proteomes" id="UP000653797">
    <property type="component" value="Unassembled WGS sequence"/>
</dbReference>
<dbReference type="GO" id="GO:0046872">
    <property type="term" value="F:metal ion binding"/>
    <property type="evidence" value="ECO:0007669"/>
    <property type="project" value="UniProtKB-KW"/>
</dbReference>
<evidence type="ECO:0000259" key="11">
    <source>
        <dbReference type="Pfam" id="PF05572"/>
    </source>
</evidence>
<dbReference type="Gene3D" id="3.40.390.10">
    <property type="entry name" value="Collagenase (Catalytic Domain)"/>
    <property type="match status" value="1"/>
</dbReference>
<feature type="coiled-coil region" evidence="9">
    <location>
        <begin position="58"/>
        <end position="92"/>
    </location>
</feature>
<evidence type="ECO:0000256" key="6">
    <source>
        <dbReference type="ARBA" id="ARBA00022833"/>
    </source>
</evidence>
<keyword evidence="14" id="KW-1185">Reference proteome</keyword>
<evidence type="ECO:0000256" key="8">
    <source>
        <dbReference type="ARBA" id="ARBA00023157"/>
    </source>
</evidence>
<dbReference type="EMBL" id="JACXAA010000004">
    <property type="protein sequence ID" value="MBD2754040.1"/>
    <property type="molecule type" value="Genomic_DNA"/>
</dbReference>
<organism evidence="13 14">
    <name type="scientific">Spirosoma validum</name>
    <dbReference type="NCBI Taxonomy" id="2771355"/>
    <lineage>
        <taxon>Bacteria</taxon>
        <taxon>Pseudomonadati</taxon>
        <taxon>Bacteroidota</taxon>
        <taxon>Cytophagia</taxon>
        <taxon>Cytophagales</taxon>
        <taxon>Cytophagaceae</taxon>
        <taxon>Spirosoma</taxon>
    </lineage>
</organism>
<keyword evidence="2" id="KW-0645">Protease</keyword>